<dbReference type="PANTHER" id="PTHR47331">
    <property type="entry name" value="PHD-TYPE DOMAIN-CONTAINING PROTEIN"/>
    <property type="match status" value="1"/>
</dbReference>
<dbReference type="SUPFAM" id="SSF53098">
    <property type="entry name" value="Ribonuclease H-like"/>
    <property type="match status" value="1"/>
</dbReference>
<organism evidence="2 3">
    <name type="scientific">Lasius niger</name>
    <name type="common">Black garden ant</name>
    <dbReference type="NCBI Taxonomy" id="67767"/>
    <lineage>
        <taxon>Eukaryota</taxon>
        <taxon>Metazoa</taxon>
        <taxon>Ecdysozoa</taxon>
        <taxon>Arthropoda</taxon>
        <taxon>Hexapoda</taxon>
        <taxon>Insecta</taxon>
        <taxon>Pterygota</taxon>
        <taxon>Neoptera</taxon>
        <taxon>Endopterygota</taxon>
        <taxon>Hymenoptera</taxon>
        <taxon>Apocrita</taxon>
        <taxon>Aculeata</taxon>
        <taxon>Formicoidea</taxon>
        <taxon>Formicidae</taxon>
        <taxon>Formicinae</taxon>
        <taxon>Lasius</taxon>
        <taxon>Lasius</taxon>
    </lineage>
</organism>
<evidence type="ECO:0000313" key="3">
    <source>
        <dbReference type="Proteomes" id="UP000036403"/>
    </source>
</evidence>
<protein>
    <recommendedName>
        <fullName evidence="1">DUF5641 domain-containing protein</fullName>
    </recommendedName>
</protein>
<keyword evidence="3" id="KW-1185">Reference proteome</keyword>
<name>A0A0J7K277_LASNI</name>
<dbReference type="InterPro" id="IPR036397">
    <property type="entry name" value="RNaseH_sf"/>
</dbReference>
<dbReference type="EMBL" id="LBMM01016447">
    <property type="protein sequence ID" value="KMQ84422.1"/>
    <property type="molecule type" value="Genomic_DNA"/>
</dbReference>
<dbReference type="Proteomes" id="UP000036403">
    <property type="component" value="Unassembled WGS sequence"/>
</dbReference>
<dbReference type="InterPro" id="IPR012337">
    <property type="entry name" value="RNaseH-like_sf"/>
</dbReference>
<dbReference type="AlphaFoldDB" id="A0A0J7K277"/>
<dbReference type="PaxDb" id="67767-A0A0J7K277"/>
<dbReference type="OrthoDB" id="6432478at2759"/>
<feature type="domain" description="DUF5641" evidence="1">
    <location>
        <begin position="104"/>
        <end position="197"/>
    </location>
</feature>
<reference evidence="2 3" key="1">
    <citation type="submission" date="2015-04" db="EMBL/GenBank/DDBJ databases">
        <title>Lasius niger genome sequencing.</title>
        <authorList>
            <person name="Konorov E.A."/>
            <person name="Nikitin M.A."/>
            <person name="Kirill M.V."/>
            <person name="Chang P."/>
        </authorList>
    </citation>
    <scope>NUCLEOTIDE SEQUENCE [LARGE SCALE GENOMIC DNA]</scope>
    <source>
        <tissue evidence="2">Whole</tissue>
    </source>
</reference>
<accession>A0A0J7K277</accession>
<dbReference type="Gene3D" id="3.30.420.10">
    <property type="entry name" value="Ribonuclease H-like superfamily/Ribonuclease H"/>
    <property type="match status" value="1"/>
</dbReference>
<sequence length="201" mass="23517">MADKNIQWHFIPPKAPHYGGLWEAAVKAAKRHLLRMTKNAHLKYEELETLLLQIEAILNARPLTPMSSDPNDLIPLTPGHFLIGNPLTSYPQPSFEKVPSNQLSRWQYIEQLRQHFWKRWSLEYLHHCQQRNKWQTQNVSIHVGQMVLLKEDNIPPLSWPLGRIQEVHPGKDDIIRIATVRTNKGTYKRSLTRLCLLPFEI</sequence>
<dbReference type="STRING" id="67767.A0A0J7K277"/>
<evidence type="ECO:0000313" key="2">
    <source>
        <dbReference type="EMBL" id="KMQ84422.1"/>
    </source>
</evidence>
<dbReference type="Pfam" id="PF18701">
    <property type="entry name" value="DUF5641"/>
    <property type="match status" value="1"/>
</dbReference>
<proteinExistence type="predicted"/>
<gene>
    <name evidence="2" type="ORF">RF55_17777</name>
</gene>
<dbReference type="InterPro" id="IPR040676">
    <property type="entry name" value="DUF5641"/>
</dbReference>
<evidence type="ECO:0000259" key="1">
    <source>
        <dbReference type="Pfam" id="PF18701"/>
    </source>
</evidence>
<dbReference type="GO" id="GO:0003676">
    <property type="term" value="F:nucleic acid binding"/>
    <property type="evidence" value="ECO:0007669"/>
    <property type="project" value="InterPro"/>
</dbReference>
<comment type="caution">
    <text evidence="2">The sequence shown here is derived from an EMBL/GenBank/DDBJ whole genome shotgun (WGS) entry which is preliminary data.</text>
</comment>